<feature type="domain" description="AGC-kinase C-terminal" evidence="12">
    <location>
        <begin position="383"/>
        <end position="469"/>
    </location>
</feature>
<dbReference type="Gene3D" id="1.10.510.10">
    <property type="entry name" value="Transferase(Phosphotransferase) domain 1"/>
    <property type="match status" value="2"/>
</dbReference>
<feature type="region of interest" description="Disordered" evidence="10">
    <location>
        <begin position="189"/>
        <end position="222"/>
    </location>
</feature>
<reference evidence="14" key="1">
    <citation type="submission" date="2024-06" db="EMBL/GenBank/DDBJ databases">
        <authorList>
            <person name="Ryan C."/>
        </authorList>
    </citation>
    <scope>NUCLEOTIDE SEQUENCE [LARGE SCALE GENOMIC DNA]</scope>
</reference>
<keyword evidence="6" id="KW-0418">Kinase</keyword>
<evidence type="ECO:0000256" key="5">
    <source>
        <dbReference type="ARBA" id="ARBA00022741"/>
    </source>
</evidence>
<evidence type="ECO:0000256" key="2">
    <source>
        <dbReference type="ARBA" id="ARBA00012513"/>
    </source>
</evidence>
<evidence type="ECO:0000256" key="10">
    <source>
        <dbReference type="SAM" id="MobiDB-lite"/>
    </source>
</evidence>
<proteinExistence type="inferred from homology"/>
<dbReference type="PROSITE" id="PS51285">
    <property type="entry name" value="AGC_KINASE_CTER"/>
    <property type="match status" value="1"/>
</dbReference>
<dbReference type="FunFam" id="1.10.510.10:FF:000294">
    <property type="entry name" value="Serine/threonine-protein kinase OXI1"/>
    <property type="match status" value="1"/>
</dbReference>
<keyword evidence="4" id="KW-0808">Transferase</keyword>
<dbReference type="Pfam" id="PF00069">
    <property type="entry name" value="Pkinase"/>
    <property type="match status" value="2"/>
</dbReference>
<feature type="compositionally biased region" description="Pro residues" evidence="10">
    <location>
        <begin position="190"/>
        <end position="208"/>
    </location>
</feature>
<accession>A0ABC9F443</accession>
<dbReference type="InterPro" id="IPR000719">
    <property type="entry name" value="Prot_kinase_dom"/>
</dbReference>
<evidence type="ECO:0000256" key="4">
    <source>
        <dbReference type="ARBA" id="ARBA00022679"/>
    </source>
</evidence>
<reference evidence="13 14" key="2">
    <citation type="submission" date="2024-10" db="EMBL/GenBank/DDBJ databases">
        <authorList>
            <person name="Ryan C."/>
        </authorList>
    </citation>
    <scope>NUCLEOTIDE SEQUENCE [LARGE SCALE GENOMIC DNA]</scope>
</reference>
<comment type="catalytic activity">
    <reaction evidence="9">
        <text>L-seryl-[protein] + ATP = O-phospho-L-seryl-[protein] + ADP + H(+)</text>
        <dbReference type="Rhea" id="RHEA:17989"/>
        <dbReference type="Rhea" id="RHEA-COMP:9863"/>
        <dbReference type="Rhea" id="RHEA-COMP:11604"/>
        <dbReference type="ChEBI" id="CHEBI:15378"/>
        <dbReference type="ChEBI" id="CHEBI:29999"/>
        <dbReference type="ChEBI" id="CHEBI:30616"/>
        <dbReference type="ChEBI" id="CHEBI:83421"/>
        <dbReference type="ChEBI" id="CHEBI:456216"/>
        <dbReference type="EC" id="2.7.11.1"/>
    </reaction>
</comment>
<evidence type="ECO:0000256" key="6">
    <source>
        <dbReference type="ARBA" id="ARBA00022777"/>
    </source>
</evidence>
<comment type="similarity">
    <text evidence="1">Belongs to the protein kinase superfamily. AGC Ser/Thr protein kinase family.</text>
</comment>
<dbReference type="PROSITE" id="PS50011">
    <property type="entry name" value="PROTEIN_KINASE_DOM"/>
    <property type="match status" value="1"/>
</dbReference>
<evidence type="ECO:0000313" key="13">
    <source>
        <dbReference type="EMBL" id="CAL5068581.1"/>
    </source>
</evidence>
<dbReference type="Proteomes" id="UP001497457">
    <property type="component" value="Chromosome 5rd"/>
</dbReference>
<protein>
    <recommendedName>
        <fullName evidence="2">non-specific serine/threonine protein kinase</fullName>
        <ecNumber evidence="2">2.7.11.1</ecNumber>
    </recommendedName>
</protein>
<evidence type="ECO:0000256" key="9">
    <source>
        <dbReference type="ARBA" id="ARBA00048679"/>
    </source>
</evidence>
<dbReference type="Gene3D" id="3.30.200.20">
    <property type="entry name" value="Phosphorylase Kinase, domain 1"/>
    <property type="match status" value="1"/>
</dbReference>
<keyword evidence="14" id="KW-1185">Reference proteome</keyword>
<dbReference type="FunFam" id="1.10.510.10:FF:000312">
    <property type="entry name" value="Serine/threonine-protein kinase OXI1"/>
    <property type="match status" value="1"/>
</dbReference>
<feature type="compositionally biased region" description="Low complexity" evidence="10">
    <location>
        <begin position="239"/>
        <end position="282"/>
    </location>
</feature>
<keyword evidence="5" id="KW-0547">Nucleotide-binding</keyword>
<feature type="region of interest" description="Disordered" evidence="10">
    <location>
        <begin position="239"/>
        <end position="288"/>
    </location>
</feature>
<comment type="catalytic activity">
    <reaction evidence="8">
        <text>L-threonyl-[protein] + ATP = O-phospho-L-threonyl-[protein] + ADP + H(+)</text>
        <dbReference type="Rhea" id="RHEA:46608"/>
        <dbReference type="Rhea" id="RHEA-COMP:11060"/>
        <dbReference type="Rhea" id="RHEA-COMP:11605"/>
        <dbReference type="ChEBI" id="CHEBI:15378"/>
        <dbReference type="ChEBI" id="CHEBI:30013"/>
        <dbReference type="ChEBI" id="CHEBI:30616"/>
        <dbReference type="ChEBI" id="CHEBI:61977"/>
        <dbReference type="ChEBI" id="CHEBI:456216"/>
        <dbReference type="EC" id="2.7.11.1"/>
    </reaction>
</comment>
<keyword evidence="3" id="KW-0723">Serine/threonine-protein kinase</keyword>
<dbReference type="InterPro" id="IPR008271">
    <property type="entry name" value="Ser/Thr_kinase_AS"/>
</dbReference>
<dbReference type="InterPro" id="IPR000961">
    <property type="entry name" value="AGC-kinase_C"/>
</dbReference>
<dbReference type="PANTHER" id="PTHR45637">
    <property type="entry name" value="FLIPPASE KINASE 1-RELATED"/>
    <property type="match status" value="1"/>
</dbReference>
<dbReference type="GO" id="GO:0005524">
    <property type="term" value="F:ATP binding"/>
    <property type="evidence" value="ECO:0007669"/>
    <property type="project" value="UniProtKB-KW"/>
</dbReference>
<gene>
    <name evidence="13" type="ORF">URODEC1_LOCUS101665</name>
</gene>
<evidence type="ECO:0000256" key="7">
    <source>
        <dbReference type="ARBA" id="ARBA00022840"/>
    </source>
</evidence>
<evidence type="ECO:0000259" key="12">
    <source>
        <dbReference type="PROSITE" id="PS51285"/>
    </source>
</evidence>
<dbReference type="FunFam" id="3.30.200.20:FF:000573">
    <property type="entry name" value="Serine/threonine-protein kinase OXI1"/>
    <property type="match status" value="1"/>
</dbReference>
<dbReference type="EMBL" id="OZ075115">
    <property type="protein sequence ID" value="CAL5068581.1"/>
    <property type="molecule type" value="Genomic_DNA"/>
</dbReference>
<evidence type="ECO:0000313" key="14">
    <source>
        <dbReference type="Proteomes" id="UP001497457"/>
    </source>
</evidence>
<feature type="domain" description="Protein kinase" evidence="11">
    <location>
        <begin position="23"/>
        <end position="382"/>
    </location>
</feature>
<dbReference type="SUPFAM" id="SSF56112">
    <property type="entry name" value="Protein kinase-like (PK-like)"/>
    <property type="match status" value="1"/>
</dbReference>
<evidence type="ECO:0000259" key="11">
    <source>
        <dbReference type="PROSITE" id="PS50011"/>
    </source>
</evidence>
<evidence type="ECO:0000256" key="3">
    <source>
        <dbReference type="ARBA" id="ARBA00022527"/>
    </source>
</evidence>
<feature type="region of interest" description="Disordered" evidence="10">
    <location>
        <begin position="423"/>
        <end position="469"/>
    </location>
</feature>
<dbReference type="GO" id="GO:0004674">
    <property type="term" value="F:protein serine/threonine kinase activity"/>
    <property type="evidence" value="ECO:0007669"/>
    <property type="project" value="UniProtKB-KW"/>
</dbReference>
<feature type="compositionally biased region" description="Basic and acidic residues" evidence="10">
    <location>
        <begin position="428"/>
        <end position="469"/>
    </location>
</feature>
<keyword evidence="7" id="KW-0067">ATP-binding</keyword>
<evidence type="ECO:0000256" key="1">
    <source>
        <dbReference type="ARBA" id="ARBA00009903"/>
    </source>
</evidence>
<dbReference type="SMART" id="SM00220">
    <property type="entry name" value="S_TKc"/>
    <property type="match status" value="1"/>
</dbReference>
<organism evidence="13 14">
    <name type="scientific">Urochloa decumbens</name>
    <dbReference type="NCBI Taxonomy" id="240449"/>
    <lineage>
        <taxon>Eukaryota</taxon>
        <taxon>Viridiplantae</taxon>
        <taxon>Streptophyta</taxon>
        <taxon>Embryophyta</taxon>
        <taxon>Tracheophyta</taxon>
        <taxon>Spermatophyta</taxon>
        <taxon>Magnoliopsida</taxon>
        <taxon>Liliopsida</taxon>
        <taxon>Poales</taxon>
        <taxon>Poaceae</taxon>
        <taxon>PACMAD clade</taxon>
        <taxon>Panicoideae</taxon>
        <taxon>Panicodae</taxon>
        <taxon>Paniceae</taxon>
        <taxon>Melinidinae</taxon>
        <taxon>Urochloa</taxon>
    </lineage>
</organism>
<name>A0ABC9F443_9POAL</name>
<evidence type="ECO:0000256" key="8">
    <source>
        <dbReference type="ARBA" id="ARBA00047899"/>
    </source>
</evidence>
<dbReference type="InterPro" id="IPR011009">
    <property type="entry name" value="Kinase-like_dom_sf"/>
</dbReference>
<dbReference type="AlphaFoldDB" id="A0ABC9F443"/>
<dbReference type="EC" id="2.7.11.1" evidence="2"/>
<sequence length="469" mass="49815">MTVVAAPAPAPVSPPRQLSLEDLKAVSVLGRGAKGVVFHVVPAPGETTEGGEEAAAAMALKAVSRDAARHKKAASGDGDGHRRIWFERDVLLALRHPLLPSLRGVLATDAVVGFAIDRCGGGDLNSLRRRQTEKMFSDSVIRFYAAELVLALEYLHSLGIVYRDLKPENVLIQDSGHIMLVDFDLSTRLPAPPQEPDTPAASPKPAPPVAAASPSRGGKTRRPAGAALCFPFRTGGASARPAAAPAADSPSPPSTSRTASSSSSSSTATTAASSVASGGARTPAKSNSFVGTEDYVAPEIIAGRGHDFAVDWWGLGVVLYEMLYGRTPFRGQNRKETFYRVLAKQPELVGEQTPLRDLIARLLEKDPEKRIGARGVKAHPFFRGVDWDRILHVARPPFIPTPPQDEDSDEALDVEKVVREVFASNDPEAAKAGEGEGEKASPEADGGRGGDGEGRRRDPSKDGDFSVFF</sequence>
<dbReference type="PROSITE" id="PS00108">
    <property type="entry name" value="PROTEIN_KINASE_ST"/>
    <property type="match status" value="1"/>
</dbReference>